<dbReference type="PANTHER" id="PTHR32196">
    <property type="entry name" value="ABC TRANSPORTER PERMEASE PROTEIN YPHD-RELATED-RELATED"/>
    <property type="match status" value="1"/>
</dbReference>
<feature type="transmembrane region" description="Helical" evidence="6">
    <location>
        <begin position="282"/>
        <end position="301"/>
    </location>
</feature>
<feature type="transmembrane region" description="Helical" evidence="6">
    <location>
        <begin position="176"/>
        <end position="199"/>
    </location>
</feature>
<dbReference type="CDD" id="cd06579">
    <property type="entry name" value="TM_PBP1_transp_AraH_like"/>
    <property type="match status" value="1"/>
</dbReference>
<evidence type="ECO:0000313" key="7">
    <source>
        <dbReference type="EMBL" id="BCF90574.1"/>
    </source>
</evidence>
<feature type="transmembrane region" description="Helical" evidence="6">
    <location>
        <begin position="95"/>
        <end position="123"/>
    </location>
</feature>
<keyword evidence="5 6" id="KW-0472">Membrane</keyword>
<name>A0A7I8BPF7_9BURK</name>
<feature type="transmembrane region" description="Helical" evidence="6">
    <location>
        <begin position="31"/>
        <end position="52"/>
    </location>
</feature>
<dbReference type="GO" id="GO:0022857">
    <property type="term" value="F:transmembrane transporter activity"/>
    <property type="evidence" value="ECO:0007669"/>
    <property type="project" value="InterPro"/>
</dbReference>
<dbReference type="Proteomes" id="UP000510888">
    <property type="component" value="Chromosome 2"/>
</dbReference>
<reference evidence="7 8" key="1">
    <citation type="journal article" date="2020" name="Genes (Basel)">
        <title>Genomic Comparison of Insect Gut Symbionts from Divergent Burkholderia Subclades.</title>
        <authorList>
            <person name="Takeshita K."/>
            <person name="Kikuchi Y."/>
        </authorList>
    </citation>
    <scope>NUCLEOTIDE SEQUENCE [LARGE SCALE GENOMIC DNA]</scope>
    <source>
        <strain evidence="7 8">PGU16</strain>
    </source>
</reference>
<evidence type="ECO:0000256" key="6">
    <source>
        <dbReference type="SAM" id="Phobius"/>
    </source>
</evidence>
<feature type="transmembrane region" description="Helical" evidence="6">
    <location>
        <begin position="135"/>
        <end position="156"/>
    </location>
</feature>
<keyword evidence="8" id="KW-1185">Reference proteome</keyword>
<evidence type="ECO:0000256" key="2">
    <source>
        <dbReference type="ARBA" id="ARBA00022475"/>
    </source>
</evidence>
<keyword evidence="3 6" id="KW-0812">Transmembrane</keyword>
<gene>
    <name evidence="7" type="ORF">PPGU16_36410</name>
</gene>
<accession>A0A7I8BPF7</accession>
<dbReference type="InterPro" id="IPR001851">
    <property type="entry name" value="ABC_transp_permease"/>
</dbReference>
<evidence type="ECO:0000256" key="4">
    <source>
        <dbReference type="ARBA" id="ARBA00022989"/>
    </source>
</evidence>
<evidence type="ECO:0000256" key="5">
    <source>
        <dbReference type="ARBA" id="ARBA00023136"/>
    </source>
</evidence>
<dbReference type="PANTHER" id="PTHR32196:SF72">
    <property type="entry name" value="RIBOSE IMPORT PERMEASE PROTEIN RBSC"/>
    <property type="match status" value="1"/>
</dbReference>
<evidence type="ECO:0000256" key="1">
    <source>
        <dbReference type="ARBA" id="ARBA00004651"/>
    </source>
</evidence>
<dbReference type="KEGG" id="plad:PPGU16_36410"/>
<keyword evidence="2" id="KW-1003">Cell membrane</keyword>
<feature type="transmembrane region" description="Helical" evidence="6">
    <location>
        <begin position="230"/>
        <end position="247"/>
    </location>
</feature>
<keyword evidence="4 6" id="KW-1133">Transmembrane helix</keyword>
<protein>
    <submittedName>
        <fullName evidence="7">Ribose ABC transporter permease</fullName>
    </submittedName>
</protein>
<feature type="transmembrane region" description="Helical" evidence="6">
    <location>
        <begin position="64"/>
        <end position="83"/>
    </location>
</feature>
<proteinExistence type="predicted"/>
<dbReference type="GO" id="GO:0005886">
    <property type="term" value="C:plasma membrane"/>
    <property type="evidence" value="ECO:0007669"/>
    <property type="project" value="UniProtKB-SubCell"/>
</dbReference>
<evidence type="ECO:0000256" key="3">
    <source>
        <dbReference type="ARBA" id="ARBA00022692"/>
    </source>
</evidence>
<dbReference type="EMBL" id="AP023175">
    <property type="protein sequence ID" value="BCF90574.1"/>
    <property type="molecule type" value="Genomic_DNA"/>
</dbReference>
<dbReference type="AlphaFoldDB" id="A0A7I8BPF7"/>
<organism evidence="7 8">
    <name type="scientific">Paraburkholderia largidicola</name>
    <dbReference type="NCBI Taxonomy" id="3014751"/>
    <lineage>
        <taxon>Bacteria</taxon>
        <taxon>Pseudomonadati</taxon>
        <taxon>Pseudomonadota</taxon>
        <taxon>Betaproteobacteria</taxon>
        <taxon>Burkholderiales</taxon>
        <taxon>Burkholderiaceae</taxon>
        <taxon>Paraburkholderia</taxon>
    </lineage>
</organism>
<comment type="subcellular location">
    <subcellularLocation>
        <location evidence="1">Cell membrane</location>
        <topology evidence="1">Multi-pass membrane protein</topology>
    </subcellularLocation>
</comment>
<evidence type="ECO:0000313" key="8">
    <source>
        <dbReference type="Proteomes" id="UP000510888"/>
    </source>
</evidence>
<sequence>MVLSQAKGHNARHIMAQLSITPTNRATLQKLGPFIALLVIAVGLSIVSHNFLTVDNLLNVMRQASINALIAFGMTLVILLGGIDLSAGSVLALSSVIIASLLTSGMPAGLATLAGLVAGGLMGLVNGLVISKGKVAPFIATLGSMTVLRGLALVLSNGSPLSSFNSDFFSLLGGGYVARLVPIPVVLMLVMFAIFWVLLRKTVFGRHIYATGGNAESAKLSGVKVDRIQLYVYTISGVMAALAGVVLTSRLNSAQPTAGTGYELDAIAAVVLGGTSLTGGRGWIFGTLVGALLIGVLNNGLNLLDVSSFYQQVIKGGVILLAVLIDRGNKKS</sequence>
<dbReference type="Pfam" id="PF02653">
    <property type="entry name" value="BPD_transp_2"/>
    <property type="match status" value="1"/>
</dbReference>